<dbReference type="InParanoid" id="B8C6L1"/>
<name>B8C6L1_THAPS</name>
<accession>B8C6L1</accession>
<evidence type="ECO:0000313" key="1">
    <source>
        <dbReference type="EMBL" id="EED90589.1"/>
    </source>
</evidence>
<dbReference type="RefSeq" id="XP_002291738.1">
    <property type="nucleotide sequence ID" value="XM_002291702.1"/>
</dbReference>
<dbReference type="GeneID" id="7450116"/>
<dbReference type="KEGG" id="tps:THAPSDRAFT_7466"/>
<sequence length="589" mass="64691">MVEVLDCVGLVGCGVGLSSGGEREKDGGKASLRTARCMLHHQHQCGPMPSTSIVLILGLLLSSSTRAFVETNRVHIRRFDAPASPASSRFNIVGGRFLRVCSAASSLTLPTDSDDKATIVVNDDTRCVSVPSASTDTSWPPNHPNFFDEQLGICRLICEEASTHDNLFNARTVPTDRSRFKEHPRCTARFGEVLLHARDSASSSEEYQLAVFNAQSVLNYVDEWMQSNARYPIRYGLIEDVANALQCTAIRKFRAKQISADTCTPSPTQSADERPESDFIPEQSDLQILGRLYYSAVSYSDHCLREVGLTSDHCGFTVLLALCRAVSASTKDPSCASMLCKDGAKLDAALSNHFNGLTTPGCRFLFSHRHGVRSKKIGVTNCRSKHLIIAFSSLGNGLVRHEFGGSLAKLNKDLEEPFDVLFVADPAQSWYQKESRGHFNGFEEYEKRIGVASRSYRRISIVGDSMGGSAALLFSHLATDAVVSFSPQIELNGDCHVSRDDMTTNIRDGFRIRLFHSVDDGVEKGVKIAVHRGVEESDVKHTVTLISGIAHSSRRGVQIVEHEGCNHHQIAVYLKEKGELMHVLACMLL</sequence>
<dbReference type="eggNOG" id="ENOG502SCP3">
    <property type="taxonomic scope" value="Eukaryota"/>
</dbReference>
<reference evidence="1 2" key="1">
    <citation type="journal article" date="2004" name="Science">
        <title>The genome of the diatom Thalassiosira pseudonana: ecology, evolution, and metabolism.</title>
        <authorList>
            <person name="Armbrust E.V."/>
            <person name="Berges J.A."/>
            <person name="Bowler C."/>
            <person name="Green B.R."/>
            <person name="Martinez D."/>
            <person name="Putnam N.H."/>
            <person name="Zhou S."/>
            <person name="Allen A.E."/>
            <person name="Apt K.E."/>
            <person name="Bechner M."/>
            <person name="Brzezinski M.A."/>
            <person name="Chaal B.K."/>
            <person name="Chiovitti A."/>
            <person name="Davis A.K."/>
            <person name="Demarest M.S."/>
            <person name="Detter J.C."/>
            <person name="Glavina T."/>
            <person name="Goodstein D."/>
            <person name="Hadi M.Z."/>
            <person name="Hellsten U."/>
            <person name="Hildebrand M."/>
            <person name="Jenkins B.D."/>
            <person name="Jurka J."/>
            <person name="Kapitonov V.V."/>
            <person name="Kroger N."/>
            <person name="Lau W.W."/>
            <person name="Lane T.W."/>
            <person name="Larimer F.W."/>
            <person name="Lippmeier J.C."/>
            <person name="Lucas S."/>
            <person name="Medina M."/>
            <person name="Montsant A."/>
            <person name="Obornik M."/>
            <person name="Parker M.S."/>
            <person name="Palenik B."/>
            <person name="Pazour G.J."/>
            <person name="Richardson P.M."/>
            <person name="Rynearson T.A."/>
            <person name="Saito M.A."/>
            <person name="Schwartz D.C."/>
            <person name="Thamatrakoln K."/>
            <person name="Valentin K."/>
            <person name="Vardi A."/>
            <person name="Wilkerson F.P."/>
            <person name="Rokhsar D.S."/>
        </authorList>
    </citation>
    <scope>NUCLEOTIDE SEQUENCE [LARGE SCALE GENOMIC DNA]</scope>
    <source>
        <strain evidence="1 2">CCMP1335</strain>
    </source>
</reference>
<evidence type="ECO:0000313" key="2">
    <source>
        <dbReference type="Proteomes" id="UP000001449"/>
    </source>
</evidence>
<reference evidence="1 2" key="2">
    <citation type="journal article" date="2008" name="Nature">
        <title>The Phaeodactylum genome reveals the evolutionary history of diatom genomes.</title>
        <authorList>
            <person name="Bowler C."/>
            <person name="Allen A.E."/>
            <person name="Badger J.H."/>
            <person name="Grimwood J."/>
            <person name="Jabbari K."/>
            <person name="Kuo A."/>
            <person name="Maheswari U."/>
            <person name="Martens C."/>
            <person name="Maumus F."/>
            <person name="Otillar R.P."/>
            <person name="Rayko E."/>
            <person name="Salamov A."/>
            <person name="Vandepoele K."/>
            <person name="Beszteri B."/>
            <person name="Gruber A."/>
            <person name="Heijde M."/>
            <person name="Katinka M."/>
            <person name="Mock T."/>
            <person name="Valentin K."/>
            <person name="Verret F."/>
            <person name="Berges J.A."/>
            <person name="Brownlee C."/>
            <person name="Cadoret J.P."/>
            <person name="Chiovitti A."/>
            <person name="Choi C.J."/>
            <person name="Coesel S."/>
            <person name="De Martino A."/>
            <person name="Detter J.C."/>
            <person name="Durkin C."/>
            <person name="Falciatore A."/>
            <person name="Fournet J."/>
            <person name="Haruta M."/>
            <person name="Huysman M.J."/>
            <person name="Jenkins B.D."/>
            <person name="Jiroutova K."/>
            <person name="Jorgensen R.E."/>
            <person name="Joubert Y."/>
            <person name="Kaplan A."/>
            <person name="Kroger N."/>
            <person name="Kroth P.G."/>
            <person name="La Roche J."/>
            <person name="Lindquist E."/>
            <person name="Lommer M."/>
            <person name="Martin-Jezequel V."/>
            <person name="Lopez P.J."/>
            <person name="Lucas S."/>
            <person name="Mangogna M."/>
            <person name="McGinnis K."/>
            <person name="Medlin L.K."/>
            <person name="Montsant A."/>
            <person name="Oudot-Le Secq M.P."/>
            <person name="Napoli C."/>
            <person name="Obornik M."/>
            <person name="Parker M.S."/>
            <person name="Petit J.L."/>
            <person name="Porcel B.M."/>
            <person name="Poulsen N."/>
            <person name="Robison M."/>
            <person name="Rychlewski L."/>
            <person name="Rynearson T.A."/>
            <person name="Schmutz J."/>
            <person name="Shapiro H."/>
            <person name="Siaut M."/>
            <person name="Stanley M."/>
            <person name="Sussman M.R."/>
            <person name="Taylor A.R."/>
            <person name="Vardi A."/>
            <person name="von Dassow P."/>
            <person name="Vyverman W."/>
            <person name="Willis A."/>
            <person name="Wyrwicz L.S."/>
            <person name="Rokhsar D.S."/>
            <person name="Weissenbach J."/>
            <person name="Armbrust E.V."/>
            <person name="Green B.R."/>
            <person name="Van de Peer Y."/>
            <person name="Grigoriev I.V."/>
        </authorList>
    </citation>
    <scope>NUCLEOTIDE SEQUENCE [LARGE SCALE GENOMIC DNA]</scope>
    <source>
        <strain evidence="1 2">CCMP1335</strain>
    </source>
</reference>
<gene>
    <name evidence="1" type="ORF">THAPSDRAFT_7466</name>
</gene>
<dbReference type="HOGENOM" id="CLU_463475_0_0_1"/>
<dbReference type="Proteomes" id="UP000001449">
    <property type="component" value="Chromosome 8"/>
</dbReference>
<dbReference type="PaxDb" id="35128-Thaps7466"/>
<keyword evidence="2" id="KW-1185">Reference proteome</keyword>
<dbReference type="OMA" id="CATHTPL"/>
<protein>
    <submittedName>
        <fullName evidence="1">Uncharacterized protein</fullName>
    </submittedName>
</protein>
<dbReference type="EMBL" id="CM000644">
    <property type="protein sequence ID" value="EED90589.1"/>
    <property type="molecule type" value="Genomic_DNA"/>
</dbReference>
<organism evidence="1 2">
    <name type="scientific">Thalassiosira pseudonana</name>
    <name type="common">Marine diatom</name>
    <name type="synonym">Cyclotella nana</name>
    <dbReference type="NCBI Taxonomy" id="35128"/>
    <lineage>
        <taxon>Eukaryota</taxon>
        <taxon>Sar</taxon>
        <taxon>Stramenopiles</taxon>
        <taxon>Ochrophyta</taxon>
        <taxon>Bacillariophyta</taxon>
        <taxon>Coscinodiscophyceae</taxon>
        <taxon>Thalassiosirophycidae</taxon>
        <taxon>Thalassiosirales</taxon>
        <taxon>Thalassiosiraceae</taxon>
        <taxon>Thalassiosira</taxon>
    </lineage>
</organism>
<proteinExistence type="predicted"/>
<dbReference type="AlphaFoldDB" id="B8C6L1"/>